<comment type="caution">
    <text evidence="2">The sequence shown here is derived from an EMBL/GenBank/DDBJ whole genome shotgun (WGS) entry which is preliminary data.</text>
</comment>
<dbReference type="Proteomes" id="UP000231252">
    <property type="component" value="Unassembled WGS sequence"/>
</dbReference>
<accession>A0A2H0XBK1</accession>
<sequence>MNFKKVFLEITKHEHSDKNPLIYLVTFPISIYYSIVIKIDEALFKGKAHLIRWVDLFWVLLIIYLLWYKFTH</sequence>
<dbReference type="AlphaFoldDB" id="A0A2H0XBK1"/>
<gene>
    <name evidence="2" type="ORF">COT50_02785</name>
</gene>
<evidence type="ECO:0000256" key="1">
    <source>
        <dbReference type="SAM" id="Phobius"/>
    </source>
</evidence>
<name>A0A2H0XBK1_UNCKA</name>
<feature type="transmembrane region" description="Helical" evidence="1">
    <location>
        <begin position="51"/>
        <end position="68"/>
    </location>
</feature>
<protein>
    <submittedName>
        <fullName evidence="2">Uncharacterized protein</fullName>
    </submittedName>
</protein>
<organism evidence="2 3">
    <name type="scientific">candidate division WWE3 bacterium CG08_land_8_20_14_0_20_41_10</name>
    <dbReference type="NCBI Taxonomy" id="1975085"/>
    <lineage>
        <taxon>Bacteria</taxon>
        <taxon>Katanobacteria</taxon>
    </lineage>
</organism>
<evidence type="ECO:0000313" key="2">
    <source>
        <dbReference type="EMBL" id="PIS22286.1"/>
    </source>
</evidence>
<feature type="transmembrane region" description="Helical" evidence="1">
    <location>
        <begin position="21"/>
        <end position="39"/>
    </location>
</feature>
<proteinExistence type="predicted"/>
<reference evidence="3" key="1">
    <citation type="submission" date="2017-09" db="EMBL/GenBank/DDBJ databases">
        <title>Depth-based differentiation of microbial function through sediment-hosted aquifers and enrichment of novel symbionts in the deep terrestrial subsurface.</title>
        <authorList>
            <person name="Probst A.J."/>
            <person name="Ladd B."/>
            <person name="Jarett J.K."/>
            <person name="Geller-Mcgrath D.E."/>
            <person name="Sieber C.M.K."/>
            <person name="Emerson J.B."/>
            <person name="Anantharaman K."/>
            <person name="Thomas B.C."/>
            <person name="Malmstrom R."/>
            <person name="Stieglmeier M."/>
            <person name="Klingl A."/>
            <person name="Woyke T."/>
            <person name="Ryan C.M."/>
            <person name="Banfield J.F."/>
        </authorList>
    </citation>
    <scope>NUCLEOTIDE SEQUENCE [LARGE SCALE GENOMIC DNA]</scope>
</reference>
<dbReference type="EMBL" id="PEYU01000063">
    <property type="protein sequence ID" value="PIS22286.1"/>
    <property type="molecule type" value="Genomic_DNA"/>
</dbReference>
<keyword evidence="1" id="KW-1133">Transmembrane helix</keyword>
<keyword evidence="1" id="KW-0472">Membrane</keyword>
<keyword evidence="1" id="KW-0812">Transmembrane</keyword>
<evidence type="ECO:0000313" key="3">
    <source>
        <dbReference type="Proteomes" id="UP000231252"/>
    </source>
</evidence>